<keyword evidence="3" id="KW-0408">Iron</keyword>
<dbReference type="AlphaFoldDB" id="A0A7C3I0K2"/>
<dbReference type="RefSeq" id="WP_409656272.1">
    <property type="nucleotide sequence ID" value="NZ_JBKBUW010000024.1"/>
</dbReference>
<dbReference type="InterPro" id="IPR018967">
    <property type="entry name" value="FeS-contain_CDGSH-typ"/>
</dbReference>
<gene>
    <name evidence="6" type="ORF">ENS82_10830</name>
</gene>
<dbReference type="Pfam" id="PF09360">
    <property type="entry name" value="zf-CDGSH"/>
    <property type="match status" value="1"/>
</dbReference>
<dbReference type="GO" id="GO:0051537">
    <property type="term" value="F:2 iron, 2 sulfur cluster binding"/>
    <property type="evidence" value="ECO:0007669"/>
    <property type="project" value="UniProtKB-KW"/>
</dbReference>
<evidence type="ECO:0000256" key="3">
    <source>
        <dbReference type="ARBA" id="ARBA00023004"/>
    </source>
</evidence>
<keyword evidence="4" id="KW-0411">Iron-sulfur</keyword>
<reference evidence="6" key="1">
    <citation type="journal article" date="2020" name="mSystems">
        <title>Genome- and Community-Level Interaction Insights into Carbon Utilization and Element Cycling Functions of Hydrothermarchaeota in Hydrothermal Sediment.</title>
        <authorList>
            <person name="Zhou Z."/>
            <person name="Liu Y."/>
            <person name="Xu W."/>
            <person name="Pan J."/>
            <person name="Luo Z.H."/>
            <person name="Li M."/>
        </authorList>
    </citation>
    <scope>NUCLEOTIDE SEQUENCE [LARGE SCALE GENOMIC DNA]</scope>
    <source>
        <strain evidence="6">SpSt-524</strain>
    </source>
</reference>
<evidence type="ECO:0000256" key="1">
    <source>
        <dbReference type="ARBA" id="ARBA00022714"/>
    </source>
</evidence>
<dbReference type="Gene3D" id="3.40.5.90">
    <property type="entry name" value="CDGSH iron-sulfur domain, mitoNEET-type"/>
    <property type="match status" value="1"/>
</dbReference>
<comment type="caution">
    <text evidence="6">The sequence shown here is derived from an EMBL/GenBank/DDBJ whole genome shotgun (WGS) entry which is preliminary data.</text>
</comment>
<keyword evidence="2" id="KW-0479">Metal-binding</keyword>
<evidence type="ECO:0000256" key="2">
    <source>
        <dbReference type="ARBA" id="ARBA00022723"/>
    </source>
</evidence>
<keyword evidence="1" id="KW-0001">2Fe-2S</keyword>
<dbReference type="GO" id="GO:0046872">
    <property type="term" value="F:metal ion binding"/>
    <property type="evidence" value="ECO:0007669"/>
    <property type="project" value="UniProtKB-KW"/>
</dbReference>
<feature type="domain" description="Iron-binding zinc finger CDGSH type" evidence="5">
    <location>
        <begin position="26"/>
        <end position="59"/>
    </location>
</feature>
<dbReference type="SMART" id="SM00704">
    <property type="entry name" value="ZnF_CDGSH"/>
    <property type="match status" value="1"/>
</dbReference>
<sequence length="70" mass="7794">MKIRLRENGSLVIDLPEGSRFVLNGEERVLERAKLALCRCGHSENKPFCDGSHKRLGFVAAGGELEIELQ</sequence>
<evidence type="ECO:0000313" key="6">
    <source>
        <dbReference type="EMBL" id="HFG21185.1"/>
    </source>
</evidence>
<proteinExistence type="predicted"/>
<accession>A0A7C3I0K2</accession>
<dbReference type="GO" id="GO:0005737">
    <property type="term" value="C:cytoplasm"/>
    <property type="evidence" value="ECO:0007669"/>
    <property type="project" value="UniProtKB-ARBA"/>
</dbReference>
<evidence type="ECO:0000259" key="5">
    <source>
        <dbReference type="SMART" id="SM00704"/>
    </source>
</evidence>
<dbReference type="InterPro" id="IPR042216">
    <property type="entry name" value="MitoNEET_CISD"/>
</dbReference>
<organism evidence="6">
    <name type="scientific">Meiothermus ruber</name>
    <dbReference type="NCBI Taxonomy" id="277"/>
    <lineage>
        <taxon>Bacteria</taxon>
        <taxon>Thermotogati</taxon>
        <taxon>Deinococcota</taxon>
        <taxon>Deinococci</taxon>
        <taxon>Thermales</taxon>
        <taxon>Thermaceae</taxon>
        <taxon>Meiothermus</taxon>
    </lineage>
</organism>
<dbReference type="EMBL" id="DSWI01000025">
    <property type="protein sequence ID" value="HFG21185.1"/>
    <property type="molecule type" value="Genomic_DNA"/>
</dbReference>
<protein>
    <submittedName>
        <fullName evidence="6">CDGSH iron-sulfur domain-containing protein</fullName>
    </submittedName>
</protein>
<evidence type="ECO:0000256" key="4">
    <source>
        <dbReference type="ARBA" id="ARBA00023014"/>
    </source>
</evidence>
<name>A0A7C3I0K2_MEIRU</name>